<dbReference type="HOGENOM" id="CLU_1335717_0_0_4"/>
<gene>
    <name evidence="1" type="ordered locus">Daro_2544</name>
</gene>
<dbReference type="AlphaFoldDB" id="Q47D04"/>
<dbReference type="OrthoDB" id="9179752at2"/>
<sequence length="191" mass="21638">MDTSATRLIGPLYHGTRDTAARTILREGFRRSRSRSYTGTGICLSESLSIAYEFGMYETGGCVLEVRLAPNARWTDQLDSKATSRDVWDEFFSESGMDAVRNFGGNVWVVWNPTVLVSITRLSYREAIRCLCAEFDEDGPQCGYNGVVSDYANLWWKQDATDPNLTRFPDHRQQLMGRLKRFVGRTHSTSA</sequence>
<dbReference type="STRING" id="159087.Daro_2544"/>
<dbReference type="Gene3D" id="3.90.228.10">
    <property type="match status" value="1"/>
</dbReference>
<evidence type="ECO:0000313" key="1">
    <source>
        <dbReference type="EMBL" id="AAZ47277.1"/>
    </source>
</evidence>
<dbReference type="EMBL" id="CP000089">
    <property type="protein sequence ID" value="AAZ47277.1"/>
    <property type="molecule type" value="Genomic_DNA"/>
</dbReference>
<dbReference type="SUPFAM" id="SSF56399">
    <property type="entry name" value="ADP-ribosylation"/>
    <property type="match status" value="1"/>
</dbReference>
<protein>
    <submittedName>
        <fullName evidence="1">Uncharacterized protein</fullName>
    </submittedName>
</protein>
<name>Q47D04_DECAR</name>
<proteinExistence type="predicted"/>
<dbReference type="eggNOG" id="ENOG5033V21">
    <property type="taxonomic scope" value="Bacteria"/>
</dbReference>
<organism evidence="1">
    <name type="scientific">Dechloromonas aromatica (strain RCB)</name>
    <dbReference type="NCBI Taxonomy" id="159087"/>
    <lineage>
        <taxon>Bacteria</taxon>
        <taxon>Pseudomonadati</taxon>
        <taxon>Pseudomonadota</taxon>
        <taxon>Betaproteobacteria</taxon>
        <taxon>Rhodocyclales</taxon>
        <taxon>Azonexaceae</taxon>
        <taxon>Dechloromonas</taxon>
    </lineage>
</organism>
<dbReference type="KEGG" id="dar:Daro_2544"/>
<reference evidence="1" key="1">
    <citation type="submission" date="2005-08" db="EMBL/GenBank/DDBJ databases">
        <title>Complete sequence of Dechloromonas aromatica RCB.</title>
        <authorList>
            <person name="Salinero K.K."/>
            <person name="Copeland A."/>
            <person name="Lucas S."/>
            <person name="Lapidus A."/>
            <person name="Barry K."/>
            <person name="Detter J.C."/>
            <person name="Glavina T."/>
            <person name="Hammon N."/>
            <person name="Israni S."/>
            <person name="Pitluck S."/>
            <person name="Di Bartolo G."/>
            <person name="Trong S."/>
            <person name="Schmutz J."/>
            <person name="Larimer F."/>
            <person name="Land M."/>
            <person name="Ivanova N."/>
            <person name="Richardson P."/>
        </authorList>
    </citation>
    <scope>NUCLEOTIDE SEQUENCE</scope>
    <source>
        <strain evidence="1">RCB</strain>
    </source>
</reference>
<accession>Q47D04</accession>